<feature type="region of interest" description="Disordered" evidence="2">
    <location>
        <begin position="1"/>
        <end position="51"/>
    </location>
</feature>
<keyword evidence="3" id="KW-0812">Transmembrane</keyword>
<feature type="transmembrane region" description="Helical" evidence="3">
    <location>
        <begin position="420"/>
        <end position="441"/>
    </location>
</feature>
<dbReference type="GO" id="GO:0016787">
    <property type="term" value="F:hydrolase activity"/>
    <property type="evidence" value="ECO:0007669"/>
    <property type="project" value="UniProtKB-KW"/>
</dbReference>
<feature type="compositionally biased region" description="Low complexity" evidence="2">
    <location>
        <begin position="1"/>
        <end position="10"/>
    </location>
</feature>
<dbReference type="EMBL" id="CAEZXM010000206">
    <property type="protein sequence ID" value="CAB4698285.1"/>
    <property type="molecule type" value="Genomic_DNA"/>
</dbReference>
<dbReference type="AlphaFoldDB" id="A0A6J6PN92"/>
<evidence type="ECO:0000256" key="1">
    <source>
        <dbReference type="ARBA" id="ARBA00022801"/>
    </source>
</evidence>
<reference evidence="4" key="1">
    <citation type="submission" date="2020-05" db="EMBL/GenBank/DDBJ databases">
        <authorList>
            <person name="Chiriac C."/>
            <person name="Salcher M."/>
            <person name="Ghai R."/>
            <person name="Kavagutti S V."/>
        </authorList>
    </citation>
    <scope>NUCLEOTIDE SEQUENCE</scope>
</reference>
<name>A0A6J6PN92_9ZZZZ</name>
<sequence>MGCWGRCAANDNDDRADDDHDDRADDNDNDDDRADNDDDRADDDNDDDRADDNDNDNDGCADNNDHNNCACCHHHNDCGHDHNVDHREASSDHNNCCSVVRSDDHVGAQRLKWHHGWLAAIHRHIADDDGAVGIDGPRLWTYGHSLWPTNQGAHARDAMTAVTFMRRSGSPRRFALSRSTQGVTSATRGDVPPLSPRMQLVRACLVLLFALTATLLLQLMFVSSLQSRAGQRQAFTSFRAELANGTAPIGPTTEAGRVLALGTPVAFIEIPSIGLRQVVGEGTAASELLHGPGHRRDTPLPGQVGTSVLFGRRAAFGGPFSRIAELTKGAEIKVTTGQGADFTFRVIAVRRDGDPAPAAAARGTSRLTLVTAAGRAFFPEGVLRVDADLEGQAVVGPARLISASGLPAAERLMAGDTRTLWALALWLQALIALSIGAVWAWHRWGRVQTWIVFLPALLLVGLCVSGEAARLLPNLL</sequence>
<dbReference type="Gene3D" id="2.40.260.10">
    <property type="entry name" value="Sortase"/>
    <property type="match status" value="1"/>
</dbReference>
<keyword evidence="3" id="KW-1133">Transmembrane helix</keyword>
<feature type="transmembrane region" description="Helical" evidence="3">
    <location>
        <begin position="447"/>
        <end position="469"/>
    </location>
</feature>
<keyword evidence="1" id="KW-0378">Hydrolase</keyword>
<dbReference type="SUPFAM" id="SSF63817">
    <property type="entry name" value="Sortase"/>
    <property type="match status" value="1"/>
</dbReference>
<keyword evidence="3" id="KW-0472">Membrane</keyword>
<proteinExistence type="predicted"/>
<dbReference type="InterPro" id="IPR005754">
    <property type="entry name" value="Sortase"/>
</dbReference>
<accession>A0A6J6PN92</accession>
<evidence type="ECO:0000313" key="4">
    <source>
        <dbReference type="EMBL" id="CAB4698285.1"/>
    </source>
</evidence>
<feature type="compositionally biased region" description="Acidic residues" evidence="2">
    <location>
        <begin position="24"/>
        <end position="51"/>
    </location>
</feature>
<dbReference type="InterPro" id="IPR023365">
    <property type="entry name" value="Sortase_dom-sf"/>
</dbReference>
<feature type="transmembrane region" description="Helical" evidence="3">
    <location>
        <begin position="200"/>
        <end position="222"/>
    </location>
</feature>
<gene>
    <name evidence="4" type="ORF">UFOPK2366_01129</name>
</gene>
<dbReference type="Pfam" id="PF04203">
    <property type="entry name" value="Sortase"/>
    <property type="match status" value="1"/>
</dbReference>
<evidence type="ECO:0000256" key="2">
    <source>
        <dbReference type="SAM" id="MobiDB-lite"/>
    </source>
</evidence>
<protein>
    <submittedName>
        <fullName evidence="4">Unannotated protein</fullName>
    </submittedName>
</protein>
<organism evidence="4">
    <name type="scientific">freshwater metagenome</name>
    <dbReference type="NCBI Taxonomy" id="449393"/>
    <lineage>
        <taxon>unclassified sequences</taxon>
        <taxon>metagenomes</taxon>
        <taxon>ecological metagenomes</taxon>
    </lineage>
</organism>
<evidence type="ECO:0000256" key="3">
    <source>
        <dbReference type="SAM" id="Phobius"/>
    </source>
</evidence>